<evidence type="ECO:0000259" key="7">
    <source>
        <dbReference type="Pfam" id="PF13087"/>
    </source>
</evidence>
<dbReference type="InterPro" id="IPR050534">
    <property type="entry name" value="Coronavir_polyprotein_1ab"/>
</dbReference>
<dbReference type="RefSeq" id="WP_368454000.1">
    <property type="nucleotide sequence ID" value="NZ_JBFQXQ010000002.1"/>
</dbReference>
<keyword evidence="9" id="KW-1185">Reference proteome</keyword>
<feature type="region of interest" description="Disordered" evidence="6">
    <location>
        <begin position="215"/>
        <end position="252"/>
    </location>
</feature>
<dbReference type="EMBL" id="JBFQXQ010000002">
    <property type="protein sequence ID" value="MEX3173812.1"/>
    <property type="molecule type" value="Genomic_DNA"/>
</dbReference>
<dbReference type="InterPro" id="IPR041679">
    <property type="entry name" value="DNA2/NAM7-like_C"/>
</dbReference>
<comment type="caution">
    <text evidence="8">The sequence shown here is derived from an EMBL/GenBank/DDBJ whole genome shotgun (WGS) entry which is preliminary data.</text>
</comment>
<feature type="coiled-coil region" evidence="5">
    <location>
        <begin position="656"/>
        <end position="683"/>
    </location>
</feature>
<dbReference type="SUPFAM" id="SSF52540">
    <property type="entry name" value="P-loop containing nucleoside triphosphate hydrolases"/>
    <property type="match status" value="1"/>
</dbReference>
<keyword evidence="1" id="KW-0547">Nucleotide-binding</keyword>
<sequence length="1099" mass="125037">MFDKNQALKILKSWHLVEFFQTYNLEKEENSVRITRHELIHCGDSLLPWLNEQAKRQLEISAGEIRYILHIGLFTKGEIERLSDNILGNETDPIQAYEQEQRLDTNGMTCFAKLTLDTYGAPNLTEMSVSTLPWALGHLQQRSTNQLSMDTYRRHSRLLEEQLSRINLALHPEQHTSMLDARALADLLQILTHWANYIPDMQFALQLDWRELPPKKKEKSNDKTLSVSSNVNTPSADGPEDNENDDSEDNSEGSILPILNSFYIEDIERALLSIESGKEGQALKDYFSIAINQHPDLYSQDGLLCIINKLMPGNTPVGRWPSDPNHSMSLMQQFAINTAAEELQSGGLISVNGPPGTGKTTLLRDMIAHNLVERATVLSGFTRVEDTLDRQDFPVETLAGFEMVVASSNNAAVENISRELPQRKSLGKEFGETDYMSSVANQTNARKKKNRYQALKPEEQCWGMISAVLGKKANRSEFASRFTMDNHFKKGSEEENPRPEEFNLLNLWRWQALSEHDSFSNARRRFIELRKKAEAQQNELQEMAELHAELTSEAGKHHLAILRQEQITKLAHQQQVGTELTELEKKISLLDEQVLIAVAEEKQHAAEKPGFWGRLLQRQKYRSYLLATAQHQACILNLRKQRIPLLQAQQLIEPTLKEANNNLNNAKQRLADYQARQHRLEQLHAIYSDMPVANPESDISTPELQRFTFWQNAQVNQLRSELFIAALDLHKTWLHEALKKSVFRKHILGLKDFLNFPQASNDILQHWRLLFMIVPVVSTTFASLGRMFSGVTQDQIGWLFIDEAGQAPPQFAVGGIWRAKRVLAVGDPLQIEPVFVTPARLVKYLTESILGSEAEKWNPGCWSVQQIADRANAYGCKLQVMNKPVWTGIPLWVHRRCIEPMFSLANHIAYNNRMIHGSDGPAIRSQPLNNDLENHWRISVGNCSYKQYKRELAVDTLSLLQELIQAGYLLPNIFVITPFKAVREKLLDTFKMAKHASKLHNPTNQEKGAVTEWCKKNVGTVHTFQGKENDIVILVLGCDENNQGGATWAASKPNLLNVALTRAKKHIFVVGDPAVWHDKRFFNDVAKKLPLHSPITETQ</sequence>
<name>A0ABV3ULC8_9GAMM</name>
<dbReference type="GO" id="GO:0004386">
    <property type="term" value="F:helicase activity"/>
    <property type="evidence" value="ECO:0007669"/>
    <property type="project" value="UniProtKB-KW"/>
</dbReference>
<feature type="domain" description="DNA2/NAM7 helicase-like C-terminal" evidence="7">
    <location>
        <begin position="954"/>
        <end position="1072"/>
    </location>
</feature>
<evidence type="ECO:0000313" key="8">
    <source>
        <dbReference type="EMBL" id="MEX3173812.1"/>
    </source>
</evidence>
<proteinExistence type="predicted"/>
<dbReference type="Gene3D" id="3.40.50.300">
    <property type="entry name" value="P-loop containing nucleotide triphosphate hydrolases"/>
    <property type="match status" value="3"/>
</dbReference>
<feature type="coiled-coil region" evidence="5">
    <location>
        <begin position="519"/>
        <end position="553"/>
    </location>
</feature>
<evidence type="ECO:0000256" key="5">
    <source>
        <dbReference type="SAM" id="Coils"/>
    </source>
</evidence>
<keyword evidence="5" id="KW-0175">Coiled coil</keyword>
<accession>A0ABV3ULC8</accession>
<feature type="compositionally biased region" description="Acidic residues" evidence="6">
    <location>
        <begin position="238"/>
        <end position="251"/>
    </location>
</feature>
<protein>
    <submittedName>
        <fullName evidence="8">DEAD/DEAH box helicase</fullName>
    </submittedName>
</protein>
<dbReference type="PANTHER" id="PTHR43788">
    <property type="entry name" value="DNA2/NAM7 HELICASE FAMILY MEMBER"/>
    <property type="match status" value="1"/>
</dbReference>
<dbReference type="InterPro" id="IPR047187">
    <property type="entry name" value="SF1_C_Upf1"/>
</dbReference>
<evidence type="ECO:0000256" key="4">
    <source>
        <dbReference type="ARBA" id="ARBA00022840"/>
    </source>
</evidence>
<keyword evidence="2" id="KW-0378">Hydrolase</keyword>
<organism evidence="8 9">
    <name type="scientific">Serratia quinivorans</name>
    <dbReference type="NCBI Taxonomy" id="137545"/>
    <lineage>
        <taxon>Bacteria</taxon>
        <taxon>Pseudomonadati</taxon>
        <taxon>Pseudomonadota</taxon>
        <taxon>Gammaproteobacteria</taxon>
        <taxon>Enterobacterales</taxon>
        <taxon>Yersiniaceae</taxon>
        <taxon>Serratia</taxon>
    </lineage>
</organism>
<evidence type="ECO:0000313" key="9">
    <source>
        <dbReference type="Proteomes" id="UP001558101"/>
    </source>
</evidence>
<evidence type="ECO:0000256" key="3">
    <source>
        <dbReference type="ARBA" id="ARBA00022806"/>
    </source>
</evidence>
<evidence type="ECO:0000256" key="6">
    <source>
        <dbReference type="SAM" id="MobiDB-lite"/>
    </source>
</evidence>
<evidence type="ECO:0000256" key="2">
    <source>
        <dbReference type="ARBA" id="ARBA00022801"/>
    </source>
</evidence>
<keyword evidence="4" id="KW-0067">ATP-binding</keyword>
<dbReference type="InterPro" id="IPR027417">
    <property type="entry name" value="P-loop_NTPase"/>
</dbReference>
<evidence type="ECO:0000256" key="1">
    <source>
        <dbReference type="ARBA" id="ARBA00022741"/>
    </source>
</evidence>
<dbReference type="CDD" id="cd18808">
    <property type="entry name" value="SF1_C_Upf1"/>
    <property type="match status" value="1"/>
</dbReference>
<dbReference type="PANTHER" id="PTHR43788:SF8">
    <property type="entry name" value="DNA-BINDING PROTEIN SMUBP-2"/>
    <property type="match status" value="1"/>
</dbReference>
<keyword evidence="3 8" id="KW-0347">Helicase</keyword>
<dbReference type="Proteomes" id="UP001558101">
    <property type="component" value="Unassembled WGS sequence"/>
</dbReference>
<reference evidence="8 9" key="1">
    <citation type="submission" date="2024-07" db="EMBL/GenBank/DDBJ databases">
        <title>Genomes of novel Serratia strains from suburban soil.</title>
        <authorList>
            <person name="Markert E.X."/>
            <person name="Severe K."/>
            <person name="Severe L."/>
            <person name="Twing K.I."/>
            <person name="Ward L.M."/>
        </authorList>
    </citation>
    <scope>NUCLEOTIDE SEQUENCE [LARGE SCALE GENOMIC DNA]</scope>
    <source>
        <strain evidence="8 9">3C-UT</strain>
    </source>
</reference>
<dbReference type="Pfam" id="PF13087">
    <property type="entry name" value="AAA_12"/>
    <property type="match status" value="1"/>
</dbReference>
<gene>
    <name evidence="8" type="ORF">AB4M04_17195</name>
</gene>
<feature type="compositionally biased region" description="Polar residues" evidence="6">
    <location>
        <begin position="223"/>
        <end position="235"/>
    </location>
</feature>